<dbReference type="InterPro" id="IPR013087">
    <property type="entry name" value="Znf_C2H2_type"/>
</dbReference>
<evidence type="ECO:0000256" key="1">
    <source>
        <dbReference type="PROSITE-ProRule" id="PRU00042"/>
    </source>
</evidence>
<organism evidence="3 4">
    <name type="scientific">Caulochytrium protostelioides</name>
    <dbReference type="NCBI Taxonomy" id="1555241"/>
    <lineage>
        <taxon>Eukaryota</taxon>
        <taxon>Fungi</taxon>
        <taxon>Fungi incertae sedis</taxon>
        <taxon>Chytridiomycota</taxon>
        <taxon>Chytridiomycota incertae sedis</taxon>
        <taxon>Chytridiomycetes</taxon>
        <taxon>Caulochytriales</taxon>
        <taxon>Caulochytriaceae</taxon>
        <taxon>Caulochytrium</taxon>
    </lineage>
</organism>
<dbReference type="GO" id="GO:0008270">
    <property type="term" value="F:zinc ion binding"/>
    <property type="evidence" value="ECO:0007669"/>
    <property type="project" value="UniProtKB-KW"/>
</dbReference>
<accession>A0A4P9X562</accession>
<keyword evidence="1" id="KW-0863">Zinc-finger</keyword>
<dbReference type="Gene3D" id="3.30.160.60">
    <property type="entry name" value="Classic Zinc Finger"/>
    <property type="match status" value="1"/>
</dbReference>
<feature type="domain" description="C2H2-type" evidence="2">
    <location>
        <begin position="31"/>
        <end position="52"/>
    </location>
</feature>
<sequence length="52" mass="5943">YPCLTAGCGKSFLRRQDLLRHTATHSAVRAWVCARCEVSFTRQDALHRHSKT</sequence>
<keyword evidence="4" id="KW-1185">Reference proteome</keyword>
<dbReference type="Pfam" id="PF00096">
    <property type="entry name" value="zf-C2H2"/>
    <property type="match status" value="2"/>
</dbReference>
<keyword evidence="1" id="KW-0479">Metal-binding</keyword>
<protein>
    <recommendedName>
        <fullName evidence="2">C2H2-type domain-containing protein</fullName>
    </recommendedName>
</protein>
<dbReference type="AlphaFoldDB" id="A0A4P9X562"/>
<feature type="non-terminal residue" evidence="3">
    <location>
        <position position="1"/>
    </location>
</feature>
<evidence type="ECO:0000313" key="4">
    <source>
        <dbReference type="Proteomes" id="UP000274922"/>
    </source>
</evidence>
<name>A0A4P9X562_9FUNG</name>
<gene>
    <name evidence="3" type="ORF">CXG81DRAFT_4048</name>
</gene>
<dbReference type="OrthoDB" id="8922241at2759"/>
<evidence type="ECO:0000313" key="3">
    <source>
        <dbReference type="EMBL" id="RKP00150.1"/>
    </source>
</evidence>
<keyword evidence="1" id="KW-0862">Zinc</keyword>
<reference evidence="4" key="1">
    <citation type="journal article" date="2018" name="Nat. Microbiol.">
        <title>Leveraging single-cell genomics to expand the fungal tree of life.</title>
        <authorList>
            <person name="Ahrendt S.R."/>
            <person name="Quandt C.A."/>
            <person name="Ciobanu D."/>
            <person name="Clum A."/>
            <person name="Salamov A."/>
            <person name="Andreopoulos B."/>
            <person name="Cheng J.F."/>
            <person name="Woyke T."/>
            <person name="Pelin A."/>
            <person name="Henrissat B."/>
            <person name="Reynolds N.K."/>
            <person name="Benny G.L."/>
            <person name="Smith M.E."/>
            <person name="James T.Y."/>
            <person name="Grigoriev I.V."/>
        </authorList>
    </citation>
    <scope>NUCLEOTIDE SEQUENCE [LARGE SCALE GENOMIC DNA]</scope>
    <source>
        <strain evidence="4">ATCC 52028</strain>
    </source>
</reference>
<dbReference type="SMART" id="SM00355">
    <property type="entry name" value="ZnF_C2H2"/>
    <property type="match status" value="2"/>
</dbReference>
<feature type="non-terminal residue" evidence="3">
    <location>
        <position position="52"/>
    </location>
</feature>
<dbReference type="SUPFAM" id="SSF57667">
    <property type="entry name" value="beta-beta-alpha zinc fingers"/>
    <property type="match status" value="1"/>
</dbReference>
<dbReference type="PROSITE" id="PS00028">
    <property type="entry name" value="ZINC_FINGER_C2H2_1"/>
    <property type="match status" value="1"/>
</dbReference>
<dbReference type="InterPro" id="IPR036236">
    <property type="entry name" value="Znf_C2H2_sf"/>
</dbReference>
<dbReference type="STRING" id="1555241.A0A4P9X562"/>
<feature type="domain" description="C2H2-type" evidence="2">
    <location>
        <begin position="1"/>
        <end position="30"/>
    </location>
</feature>
<proteinExistence type="predicted"/>
<dbReference type="EMBL" id="ML014232">
    <property type="protein sequence ID" value="RKP00150.1"/>
    <property type="molecule type" value="Genomic_DNA"/>
</dbReference>
<evidence type="ECO:0000259" key="2">
    <source>
        <dbReference type="PROSITE" id="PS50157"/>
    </source>
</evidence>
<dbReference type="Proteomes" id="UP000274922">
    <property type="component" value="Unassembled WGS sequence"/>
</dbReference>
<dbReference type="PROSITE" id="PS50157">
    <property type="entry name" value="ZINC_FINGER_C2H2_2"/>
    <property type="match status" value="2"/>
</dbReference>